<dbReference type="RefSeq" id="WP_107283084.1">
    <property type="nucleotide sequence ID" value="NZ_PYMC01000005.1"/>
</dbReference>
<evidence type="ECO:0000256" key="1">
    <source>
        <dbReference type="ARBA" id="ARBA00022729"/>
    </source>
</evidence>
<keyword evidence="1 2" id="KW-0732">Signal</keyword>
<evidence type="ECO:0000313" key="4">
    <source>
        <dbReference type="EMBL" id="PSW05444.1"/>
    </source>
</evidence>
<dbReference type="GO" id="GO:0019867">
    <property type="term" value="C:outer membrane"/>
    <property type="evidence" value="ECO:0007669"/>
    <property type="project" value="InterPro"/>
</dbReference>
<comment type="caution">
    <text evidence="4">The sequence shown here is derived from an EMBL/GenBank/DDBJ whole genome shotgun (WGS) entry which is preliminary data.</text>
</comment>
<dbReference type="Pfam" id="PF13505">
    <property type="entry name" value="OMP_b-brl"/>
    <property type="match status" value="1"/>
</dbReference>
<dbReference type="AlphaFoldDB" id="A0A2T3MZP6"/>
<evidence type="ECO:0000313" key="5">
    <source>
        <dbReference type="Proteomes" id="UP000240904"/>
    </source>
</evidence>
<keyword evidence="5" id="KW-1185">Reference proteome</keyword>
<name>A0A2T3MZP6_9GAMM</name>
<gene>
    <name evidence="4" type="ORF">C9I89_09340</name>
</gene>
<dbReference type="Proteomes" id="UP000240904">
    <property type="component" value="Unassembled WGS sequence"/>
</dbReference>
<organism evidence="4 5">
    <name type="scientific">Photobacterium lipolyticum</name>
    <dbReference type="NCBI Taxonomy" id="266810"/>
    <lineage>
        <taxon>Bacteria</taxon>
        <taxon>Pseudomonadati</taxon>
        <taxon>Pseudomonadota</taxon>
        <taxon>Gammaproteobacteria</taxon>
        <taxon>Vibrionales</taxon>
        <taxon>Vibrionaceae</taxon>
        <taxon>Photobacterium</taxon>
    </lineage>
</organism>
<feature type="signal peptide" evidence="2">
    <location>
        <begin position="1"/>
        <end position="20"/>
    </location>
</feature>
<reference evidence="4 5" key="1">
    <citation type="submission" date="2018-03" db="EMBL/GenBank/DDBJ databases">
        <title>Whole genome sequencing of Histamine producing bacteria.</title>
        <authorList>
            <person name="Butler K."/>
        </authorList>
    </citation>
    <scope>NUCLEOTIDE SEQUENCE [LARGE SCALE GENOMIC DNA]</scope>
    <source>
        <strain evidence="4 5">DSM 16190</strain>
    </source>
</reference>
<feature type="domain" description="Outer membrane protein beta-barrel" evidence="3">
    <location>
        <begin position="5"/>
        <end position="213"/>
    </location>
</feature>
<accession>A0A2T3MZP6</accession>
<proteinExistence type="predicted"/>
<feature type="chain" id="PRO_5015523843" description="Outer membrane protein beta-barrel domain-containing protein" evidence="2">
    <location>
        <begin position="21"/>
        <end position="213"/>
    </location>
</feature>
<dbReference type="InterPro" id="IPR011250">
    <property type="entry name" value="OMP/PagP_B-barrel"/>
</dbReference>
<dbReference type="InterPro" id="IPR027385">
    <property type="entry name" value="Beta-barrel_OMP"/>
</dbReference>
<dbReference type="EMBL" id="PYMC01000005">
    <property type="protein sequence ID" value="PSW05444.1"/>
    <property type="molecule type" value="Genomic_DNA"/>
</dbReference>
<protein>
    <recommendedName>
        <fullName evidence="3">Outer membrane protein beta-barrel domain-containing protein</fullName>
    </recommendedName>
</protein>
<dbReference type="NCBIfam" id="TIGR01414">
    <property type="entry name" value="autotrans_barl"/>
    <property type="match status" value="1"/>
</dbReference>
<evidence type="ECO:0000259" key="3">
    <source>
        <dbReference type="Pfam" id="PF13505"/>
    </source>
</evidence>
<dbReference type="Gene3D" id="2.40.160.20">
    <property type="match status" value="1"/>
</dbReference>
<sequence>MKHSIALATAALLISPLAQANGNWYIGLDLMNTEADTNGWVEGIEDIGGIPVENEGGGLSLLAGYQYTPWIALEVGLSRQAIEVIDYEKSSGLFYYEYLMVDAYVNTLSVGTKMRYLTNSGFGFYAKPSIAYTMTEVDINGNSTSGGDKLDENEKNSTVHFNFEVGAEYFLSDSFSLGLAYERQFDALDYSIKALDSDKISTNSYKLGIRYYF</sequence>
<dbReference type="OrthoDB" id="7620169at2"/>
<dbReference type="SUPFAM" id="SSF56925">
    <property type="entry name" value="OMPA-like"/>
    <property type="match status" value="1"/>
</dbReference>
<evidence type="ECO:0000256" key="2">
    <source>
        <dbReference type="SAM" id="SignalP"/>
    </source>
</evidence>
<dbReference type="InterPro" id="IPR006315">
    <property type="entry name" value="OM_autotransptr_brl_dom"/>
</dbReference>